<dbReference type="GO" id="GO:0022857">
    <property type="term" value="F:transmembrane transporter activity"/>
    <property type="evidence" value="ECO:0007669"/>
    <property type="project" value="InterPro"/>
</dbReference>
<dbReference type="InterPro" id="IPR030395">
    <property type="entry name" value="GP_PDE_dom"/>
</dbReference>
<evidence type="ECO:0000259" key="1">
    <source>
        <dbReference type="PROSITE" id="PS51704"/>
    </source>
</evidence>
<dbReference type="InterPro" id="IPR008995">
    <property type="entry name" value="Mo/tungstate-bd_C_term_dom"/>
</dbReference>
<dbReference type="PANTHER" id="PTHR46211">
    <property type="entry name" value="GLYCEROPHOSPHORYL DIESTER PHOSPHODIESTERASE"/>
    <property type="match status" value="1"/>
</dbReference>
<evidence type="ECO:0000313" key="2">
    <source>
        <dbReference type="EMBL" id="SLN39943.1"/>
    </source>
</evidence>
<dbReference type="GO" id="GO:0008081">
    <property type="term" value="F:phosphoric diester hydrolase activity"/>
    <property type="evidence" value="ECO:0007669"/>
    <property type="project" value="InterPro"/>
</dbReference>
<accession>A0A1X6Z454</accession>
<dbReference type="SUPFAM" id="SSF51695">
    <property type="entry name" value="PLC-like phosphodiesterases"/>
    <property type="match status" value="1"/>
</dbReference>
<feature type="domain" description="GP-PDE" evidence="1">
    <location>
        <begin position="25"/>
        <end position="223"/>
    </location>
</feature>
<dbReference type="GO" id="GO:0005524">
    <property type="term" value="F:ATP binding"/>
    <property type="evidence" value="ECO:0007669"/>
    <property type="project" value="InterPro"/>
</dbReference>
<dbReference type="RefSeq" id="WP_232618163.1">
    <property type="nucleotide sequence ID" value="NZ_FWFN01000003.1"/>
</dbReference>
<evidence type="ECO:0000313" key="3">
    <source>
        <dbReference type="Proteomes" id="UP000193963"/>
    </source>
</evidence>
<proteinExistence type="predicted"/>
<name>A0A1X6Z454_9RHOB</name>
<keyword evidence="3" id="KW-1185">Reference proteome</keyword>
<organism evidence="2 3">
    <name type="scientific">Pseudooceanicola marinus</name>
    <dbReference type="NCBI Taxonomy" id="396013"/>
    <lineage>
        <taxon>Bacteria</taxon>
        <taxon>Pseudomonadati</taxon>
        <taxon>Pseudomonadota</taxon>
        <taxon>Alphaproteobacteria</taxon>
        <taxon>Rhodobacterales</taxon>
        <taxon>Paracoccaceae</taxon>
        <taxon>Pseudooceanicola</taxon>
    </lineage>
</organism>
<dbReference type="Proteomes" id="UP000193963">
    <property type="component" value="Unassembled WGS sequence"/>
</dbReference>
<dbReference type="EMBL" id="FWFN01000003">
    <property type="protein sequence ID" value="SLN39943.1"/>
    <property type="molecule type" value="Genomic_DNA"/>
</dbReference>
<dbReference type="AlphaFoldDB" id="A0A1X6Z454"/>
<dbReference type="PANTHER" id="PTHR46211:SF1">
    <property type="entry name" value="GLYCEROPHOSPHODIESTER PHOSPHODIESTERASE, CYTOPLASMIC"/>
    <property type="match status" value="1"/>
</dbReference>
<dbReference type="Gene3D" id="3.20.20.190">
    <property type="entry name" value="Phosphatidylinositol (PI) phosphodiesterase"/>
    <property type="match status" value="1"/>
</dbReference>
<dbReference type="PROSITE" id="PS51704">
    <property type="entry name" value="GP_PDE"/>
    <property type="match status" value="1"/>
</dbReference>
<gene>
    <name evidence="2" type="ORF">PSM7751_01818</name>
</gene>
<dbReference type="GO" id="GO:0043190">
    <property type="term" value="C:ATP-binding cassette (ABC) transporter complex"/>
    <property type="evidence" value="ECO:0007669"/>
    <property type="project" value="InterPro"/>
</dbReference>
<dbReference type="GO" id="GO:0006629">
    <property type="term" value="P:lipid metabolic process"/>
    <property type="evidence" value="ECO:0007669"/>
    <property type="project" value="InterPro"/>
</dbReference>
<dbReference type="InterPro" id="IPR017946">
    <property type="entry name" value="PLC-like_Pdiesterase_TIM-brl"/>
</dbReference>
<dbReference type="Pfam" id="PF03009">
    <property type="entry name" value="GDPD"/>
    <property type="match status" value="1"/>
</dbReference>
<dbReference type="SUPFAM" id="SSF50331">
    <property type="entry name" value="MOP-like"/>
    <property type="match status" value="1"/>
</dbReference>
<sequence length="223" mass="24067">MTVPHPAFPPDDKSKTKMPMTYDVTRIAAHRGGPLAFGGSTPQGFRATAAMALEEVEFDVHPTADGVVMVRHDATLDRTTDATGAIRDLTEAQVRAATIDYGAGGHPISLAELCDIYRESHVSFRCEVDLGLRPEAPRLHRARPALRATEARLALPEMTGSEFVLHGESPLGRLTAVAPCGEGLPSPGEVIWLEYDAVTAHRFERDTGPVPGRVRMDRAAPLV</sequence>
<protein>
    <submittedName>
        <fullName evidence="2">Cytoplasmic glycerophosphodiester phosphodiesterase</fullName>
    </submittedName>
</protein>
<reference evidence="2 3" key="1">
    <citation type="submission" date="2017-03" db="EMBL/GenBank/DDBJ databases">
        <authorList>
            <person name="Afonso C.L."/>
            <person name="Miller P.J."/>
            <person name="Scott M.A."/>
            <person name="Spackman E."/>
            <person name="Goraichik I."/>
            <person name="Dimitrov K.M."/>
            <person name="Suarez D.L."/>
            <person name="Swayne D.E."/>
        </authorList>
    </citation>
    <scope>NUCLEOTIDE SEQUENCE [LARGE SCALE GENOMIC DNA]</scope>
    <source>
        <strain evidence="2 3">CECT 7751</strain>
    </source>
</reference>